<evidence type="ECO:0000256" key="3">
    <source>
        <dbReference type="ARBA" id="ARBA00022475"/>
    </source>
</evidence>
<evidence type="ECO:0000256" key="2">
    <source>
        <dbReference type="ARBA" id="ARBA00022448"/>
    </source>
</evidence>
<dbReference type="PANTHER" id="PTHR36838">
    <property type="entry name" value="AUXIN EFFLUX CARRIER FAMILY PROTEIN"/>
    <property type="match status" value="1"/>
</dbReference>
<dbReference type="PANTHER" id="PTHR36838:SF1">
    <property type="entry name" value="SLR1864 PROTEIN"/>
    <property type="match status" value="1"/>
</dbReference>
<feature type="transmembrane region" description="Helical" evidence="7">
    <location>
        <begin position="296"/>
        <end position="315"/>
    </location>
</feature>
<dbReference type="InterPro" id="IPR004776">
    <property type="entry name" value="Mem_transp_PIN-like"/>
</dbReference>
<evidence type="ECO:0000313" key="8">
    <source>
        <dbReference type="EMBL" id="MRV70339.1"/>
    </source>
</evidence>
<dbReference type="AlphaFoldDB" id="A0A7X2IHX3"/>
<evidence type="ECO:0000256" key="4">
    <source>
        <dbReference type="ARBA" id="ARBA00022692"/>
    </source>
</evidence>
<feature type="transmembrane region" description="Helical" evidence="7">
    <location>
        <begin position="239"/>
        <end position="259"/>
    </location>
</feature>
<feature type="transmembrane region" description="Helical" evidence="7">
    <location>
        <begin position="65"/>
        <end position="84"/>
    </location>
</feature>
<proteinExistence type="predicted"/>
<keyword evidence="4 7" id="KW-0812">Transmembrane</keyword>
<evidence type="ECO:0000313" key="9">
    <source>
        <dbReference type="Proteomes" id="UP000446768"/>
    </source>
</evidence>
<dbReference type="EMBL" id="WKJJ01000001">
    <property type="protein sequence ID" value="MRV70339.1"/>
    <property type="molecule type" value="Genomic_DNA"/>
</dbReference>
<keyword evidence="2" id="KW-0813">Transport</keyword>
<name>A0A7X2IHX3_9BURK</name>
<dbReference type="RefSeq" id="WP_154370822.1">
    <property type="nucleotide sequence ID" value="NZ_WKJJ01000001.1"/>
</dbReference>
<feature type="transmembrane region" description="Helical" evidence="7">
    <location>
        <begin position="265"/>
        <end position="284"/>
    </location>
</feature>
<comment type="subcellular location">
    <subcellularLocation>
        <location evidence="1">Membrane</location>
        <topology evidence="1">Multi-pass membrane protein</topology>
    </subcellularLocation>
</comment>
<protein>
    <submittedName>
        <fullName evidence="8">AEC family transporter</fullName>
    </submittedName>
</protein>
<keyword evidence="5 7" id="KW-1133">Transmembrane helix</keyword>
<keyword evidence="6 7" id="KW-0472">Membrane</keyword>
<reference evidence="8 9" key="1">
    <citation type="submission" date="2019-11" db="EMBL/GenBank/DDBJ databases">
        <title>Novel species isolated from a subtropical stream in China.</title>
        <authorList>
            <person name="Lu H."/>
        </authorList>
    </citation>
    <scope>NUCLEOTIDE SEQUENCE [LARGE SCALE GENOMIC DNA]</scope>
    <source>
        <strain evidence="8 9">FT92W</strain>
    </source>
</reference>
<evidence type="ECO:0000256" key="7">
    <source>
        <dbReference type="SAM" id="Phobius"/>
    </source>
</evidence>
<accession>A0A7X2IHX3</accession>
<feature type="transmembrane region" description="Helical" evidence="7">
    <location>
        <begin position="125"/>
        <end position="149"/>
    </location>
</feature>
<keyword evidence="9" id="KW-1185">Reference proteome</keyword>
<comment type="caution">
    <text evidence="8">The sequence shown here is derived from an EMBL/GenBank/DDBJ whole genome shotgun (WGS) entry which is preliminary data.</text>
</comment>
<evidence type="ECO:0000256" key="6">
    <source>
        <dbReference type="ARBA" id="ARBA00023136"/>
    </source>
</evidence>
<sequence>MLDILAITTPIYLAILAGYLAIRMGMFEKSDMRLFGKFVLNIALPALLFNALAQRPIADIINPGYLLAYLAGSLLVLGAAYGAGRYWINVPPTRSAVLAMGMACSNSGYVGFPIVALVMAPVAGLALSLNVIVENVVMVPIALALAESGRHASGGAGRWQSVAGQALRTLARNPLVLSVAAGLVFSVLGWHLPSPLARTVDLFGKACAGLSLFVIGGTLVGLPLAGLGVQAAPVVAGKLLAHPLAVLLAVSALPLVGMAPLDPPLRAAAMLMAAMPMMGIYPMLAQQYGEADRSAAALLVCTVASFFTLSAWIWLLR</sequence>
<feature type="transmembrane region" description="Helical" evidence="7">
    <location>
        <begin position="170"/>
        <end position="190"/>
    </location>
</feature>
<keyword evidence="3" id="KW-1003">Cell membrane</keyword>
<evidence type="ECO:0000256" key="5">
    <source>
        <dbReference type="ARBA" id="ARBA00022989"/>
    </source>
</evidence>
<dbReference type="Proteomes" id="UP000446768">
    <property type="component" value="Unassembled WGS sequence"/>
</dbReference>
<dbReference type="Pfam" id="PF03547">
    <property type="entry name" value="Mem_trans"/>
    <property type="match status" value="1"/>
</dbReference>
<feature type="transmembrane region" description="Helical" evidence="7">
    <location>
        <begin position="202"/>
        <end position="227"/>
    </location>
</feature>
<organism evidence="8 9">
    <name type="scientific">Pseudoduganella rivuli</name>
    <dbReference type="NCBI Taxonomy" id="2666085"/>
    <lineage>
        <taxon>Bacteria</taxon>
        <taxon>Pseudomonadati</taxon>
        <taxon>Pseudomonadota</taxon>
        <taxon>Betaproteobacteria</taxon>
        <taxon>Burkholderiales</taxon>
        <taxon>Oxalobacteraceae</taxon>
        <taxon>Telluria group</taxon>
        <taxon>Pseudoduganella</taxon>
    </lineage>
</organism>
<feature type="transmembrane region" description="Helical" evidence="7">
    <location>
        <begin position="6"/>
        <end position="22"/>
    </location>
</feature>
<evidence type="ECO:0000256" key="1">
    <source>
        <dbReference type="ARBA" id="ARBA00004141"/>
    </source>
</evidence>
<feature type="transmembrane region" description="Helical" evidence="7">
    <location>
        <begin position="96"/>
        <end position="119"/>
    </location>
</feature>
<dbReference type="GO" id="GO:0016020">
    <property type="term" value="C:membrane"/>
    <property type="evidence" value="ECO:0007669"/>
    <property type="project" value="UniProtKB-SubCell"/>
</dbReference>
<feature type="transmembrane region" description="Helical" evidence="7">
    <location>
        <begin position="34"/>
        <end position="53"/>
    </location>
</feature>
<gene>
    <name evidence="8" type="ORF">GJ700_01210</name>
</gene>
<dbReference type="GO" id="GO:0055085">
    <property type="term" value="P:transmembrane transport"/>
    <property type="evidence" value="ECO:0007669"/>
    <property type="project" value="InterPro"/>
</dbReference>